<feature type="compositionally biased region" description="Acidic residues" evidence="2">
    <location>
        <begin position="1"/>
        <end position="13"/>
    </location>
</feature>
<evidence type="ECO:0000256" key="2">
    <source>
        <dbReference type="SAM" id="MobiDB-lite"/>
    </source>
</evidence>
<feature type="region of interest" description="Disordered" evidence="2">
    <location>
        <begin position="1"/>
        <end position="26"/>
    </location>
</feature>
<keyword evidence="1" id="KW-0175">Coiled coil</keyword>
<dbReference type="InParanoid" id="H3A7E7"/>
<dbReference type="EMBL" id="AFYH01110694">
    <property type="status" value="NOT_ANNOTATED_CDS"/>
    <property type="molecule type" value="Genomic_DNA"/>
</dbReference>
<dbReference type="PANTHER" id="PTHR45749:SF33">
    <property type="entry name" value="ZINC FINGER MYM-TYPE PROTEIN 1"/>
    <property type="match status" value="1"/>
</dbReference>
<evidence type="ECO:0000256" key="1">
    <source>
        <dbReference type="SAM" id="Coils"/>
    </source>
</evidence>
<organism evidence="3 4">
    <name type="scientific">Latimeria chalumnae</name>
    <name type="common">Coelacanth</name>
    <dbReference type="NCBI Taxonomy" id="7897"/>
    <lineage>
        <taxon>Eukaryota</taxon>
        <taxon>Metazoa</taxon>
        <taxon>Chordata</taxon>
        <taxon>Craniata</taxon>
        <taxon>Vertebrata</taxon>
        <taxon>Euteleostomi</taxon>
        <taxon>Coelacanthiformes</taxon>
        <taxon>Coelacanthidae</taxon>
        <taxon>Latimeria</taxon>
    </lineage>
</organism>
<dbReference type="PANTHER" id="PTHR45749">
    <property type="match status" value="1"/>
</dbReference>
<accession>H3A7E7</accession>
<reference evidence="3" key="2">
    <citation type="submission" date="2025-08" db="UniProtKB">
        <authorList>
            <consortium name="Ensembl"/>
        </authorList>
    </citation>
    <scope>IDENTIFICATION</scope>
</reference>
<dbReference type="OMA" id="LAININY"/>
<feature type="coiled-coil region" evidence="1">
    <location>
        <begin position="393"/>
        <end position="450"/>
    </location>
</feature>
<evidence type="ECO:0000313" key="3">
    <source>
        <dbReference type="Ensembl" id="ENSLACP00000005568.1"/>
    </source>
</evidence>
<keyword evidence="4" id="KW-1185">Reference proteome</keyword>
<protein>
    <submittedName>
        <fullName evidence="3">Uncharacterized protein</fullName>
    </submittedName>
</protein>
<name>H3A7E7_LATCH</name>
<dbReference type="eggNOG" id="ENOG502QTXU">
    <property type="taxonomic scope" value="Eukaryota"/>
</dbReference>
<dbReference type="GeneTree" id="ENSGT00940000154356"/>
<reference evidence="4" key="1">
    <citation type="submission" date="2011-08" db="EMBL/GenBank/DDBJ databases">
        <title>The draft genome of Latimeria chalumnae.</title>
        <authorList>
            <person name="Di Palma F."/>
            <person name="Alfoldi J."/>
            <person name="Johnson J."/>
            <person name="Berlin A."/>
            <person name="Gnerre S."/>
            <person name="Jaffe D."/>
            <person name="MacCallum I."/>
            <person name="Young S."/>
            <person name="Walker B.J."/>
            <person name="Lander E."/>
            <person name="Lindblad-Toh K."/>
        </authorList>
    </citation>
    <scope>NUCLEOTIDE SEQUENCE [LARGE SCALE GENOMIC DNA]</scope>
    <source>
        <strain evidence="4">Wild caught</strain>
    </source>
</reference>
<dbReference type="Ensembl" id="ENSLACT00000005617.1">
    <property type="protein sequence ID" value="ENSLACP00000005568.1"/>
    <property type="gene ID" value="ENSLACG00000004949.1"/>
</dbReference>
<dbReference type="HOGENOM" id="CLU_006175_4_3_1"/>
<dbReference type="Proteomes" id="UP000008672">
    <property type="component" value="Unassembled WGS sequence"/>
</dbReference>
<feature type="compositionally biased region" description="Polar residues" evidence="2">
    <location>
        <begin position="14"/>
        <end position="26"/>
    </location>
</feature>
<proteinExistence type="predicted"/>
<dbReference type="AlphaFoldDB" id="H3A7E7"/>
<sequence>KNENSEDINEELQSETTDQQLPSSDPATWRQLTRAGRDFIVLSGVPKNRDSCGRAFPVNIFFKTLPNGEKVSRDWLVWSQSAQGLFCFPCCFFDGCCEQEQQVSMLGRSDAGLKDNWRKLYNWVTSHEHNSVHLSLYFDWKNLEKSLKKHTGVDGALQKHIGAETVKWCKIFKCILDVTLFLAEWNLSFCRSNSKIGEHGNDLFLGTLELFSRHNRVLELHLQESESGDAHYQAHYLSWRSQNEFIEDCGKLVLNAVIQEVQKVFYYSIIVDGTPDASLMEQITFVLCQDNVWEIKEYFLTFEDYEKKNGQDIAELICRVLEEICGVHAAESSVEVKSFFRSIQKLYNLFSSSKMLQKAANISLHSMSQTRWSARIEAVKPPVKRPREILQTLEKLKEELDLSADLCNELKTLQAIDDVSHLLQDSELILDRESRLMKSLLSELERLQESWPLILDKSKLVAAGLGLEQDFKKKRGRKRKTFHDEDRTTMYNHENQETEFKVDVFYVALDTFIREITRRSETAQKINSIFSFIWNPTTNDANSSITKARELSKCYPRDLIEDFVEETCLLNKLREILFGKVTSIKLLNKIYEKGLQNVSLQTYVALRIFISIPISVSEGERSFSNLALIKNCLQPTINQDHVSALVMLSTEHDIARSLNYDNVINVIASKTARKINMM</sequence>
<evidence type="ECO:0000313" key="4">
    <source>
        <dbReference type="Proteomes" id="UP000008672"/>
    </source>
</evidence>
<reference evidence="3" key="3">
    <citation type="submission" date="2025-09" db="UniProtKB">
        <authorList>
            <consortium name="Ensembl"/>
        </authorList>
    </citation>
    <scope>IDENTIFICATION</scope>
</reference>
<dbReference type="STRING" id="7897.ENSLACP00000005568"/>